<evidence type="ECO:0000256" key="1">
    <source>
        <dbReference type="ARBA" id="ARBA00005417"/>
    </source>
</evidence>
<evidence type="ECO:0000313" key="6">
    <source>
        <dbReference type="EMBL" id="WAP67121.1"/>
    </source>
</evidence>
<dbReference type="InterPro" id="IPR050093">
    <property type="entry name" value="ABC_SmlMolc_Importer"/>
</dbReference>
<dbReference type="Proteomes" id="UP001164020">
    <property type="component" value="Chromosome"/>
</dbReference>
<reference evidence="6" key="1">
    <citation type="submission" date="2022-12" db="EMBL/GenBank/DDBJ databases">
        <title>Jiella pelagia sp. nov., isolated from phosphonate enriched culture of Northwest Pacific surface seawater.</title>
        <authorList>
            <person name="Shin D.Y."/>
            <person name="Hwang C.Y."/>
        </authorList>
    </citation>
    <scope>NUCLEOTIDE SEQUENCE</scope>
    <source>
        <strain evidence="6">HL-NP1</strain>
    </source>
</reference>
<dbReference type="InterPro" id="IPR003593">
    <property type="entry name" value="AAA+_ATPase"/>
</dbReference>
<evidence type="ECO:0000256" key="3">
    <source>
        <dbReference type="ARBA" id="ARBA00022741"/>
    </source>
</evidence>
<sequence>MERASRLAGVTMVFDGFTAVHPTDLHIPAGEFHSILGPSGCGKTTLLRILSGFQRPSGGHVLIGGEAVDHLPANRRPTAMIFQSLALFPRMSVRENVAFGLEARGVSKRERIARADELLALVALEAHADKRPDQLSGGQRQRVAVARALAVEPAVLCLDEPLSALDLKLRQHMRSELRSLQKRTGVTFIYITHDQGEALTMSDRISVMNKGRIEQVGTPTAVYDAPATAFVAGFVGEQNVFTGKVTSVEKEFARIDGPGGTFTGRRTPDVALGDQALLMVRPERTGLVDGDGNGSGVNRLTARVEGRELEGPYLNLVTRDATGRRIVLHLANDGSVHPATGATVIGFRPEDAIVMPVAERPVAAAAEH</sequence>
<dbReference type="GO" id="GO:0005524">
    <property type="term" value="F:ATP binding"/>
    <property type="evidence" value="ECO:0007669"/>
    <property type="project" value="UniProtKB-KW"/>
</dbReference>
<dbReference type="InterPro" id="IPR027417">
    <property type="entry name" value="P-loop_NTPase"/>
</dbReference>
<dbReference type="InterPro" id="IPR013611">
    <property type="entry name" value="Transp-assoc_OB_typ2"/>
</dbReference>
<proteinExistence type="inferred from homology"/>
<keyword evidence="2" id="KW-0813">Transport</keyword>
<feature type="domain" description="ABC transporter" evidence="5">
    <location>
        <begin position="5"/>
        <end position="235"/>
    </location>
</feature>
<gene>
    <name evidence="6" type="ORF">OH818_16065</name>
</gene>
<dbReference type="PROSITE" id="PS00211">
    <property type="entry name" value="ABC_TRANSPORTER_1"/>
    <property type="match status" value="1"/>
</dbReference>
<dbReference type="PROSITE" id="PS50893">
    <property type="entry name" value="ABC_TRANSPORTER_2"/>
    <property type="match status" value="1"/>
</dbReference>
<dbReference type="Pfam" id="PF00005">
    <property type="entry name" value="ABC_tran"/>
    <property type="match status" value="1"/>
</dbReference>
<dbReference type="PANTHER" id="PTHR42781">
    <property type="entry name" value="SPERMIDINE/PUTRESCINE IMPORT ATP-BINDING PROTEIN POTA"/>
    <property type="match status" value="1"/>
</dbReference>
<dbReference type="EMBL" id="CP114029">
    <property type="protein sequence ID" value="WAP67121.1"/>
    <property type="molecule type" value="Genomic_DNA"/>
</dbReference>
<dbReference type="RefSeq" id="WP_268879569.1">
    <property type="nucleotide sequence ID" value="NZ_CP114029.1"/>
</dbReference>
<keyword evidence="4 6" id="KW-0067">ATP-binding</keyword>
<name>A0ABY7BUU7_9HYPH</name>
<keyword evidence="7" id="KW-1185">Reference proteome</keyword>
<dbReference type="InterPro" id="IPR003439">
    <property type="entry name" value="ABC_transporter-like_ATP-bd"/>
</dbReference>
<keyword evidence="3" id="KW-0547">Nucleotide-binding</keyword>
<organism evidence="6 7">
    <name type="scientific">Jiella pelagia</name>
    <dbReference type="NCBI Taxonomy" id="2986949"/>
    <lineage>
        <taxon>Bacteria</taxon>
        <taxon>Pseudomonadati</taxon>
        <taxon>Pseudomonadota</taxon>
        <taxon>Alphaproteobacteria</taxon>
        <taxon>Hyphomicrobiales</taxon>
        <taxon>Aurantimonadaceae</taxon>
        <taxon>Jiella</taxon>
    </lineage>
</organism>
<dbReference type="PANTHER" id="PTHR42781:SF4">
    <property type="entry name" value="SPERMIDINE_PUTRESCINE IMPORT ATP-BINDING PROTEIN POTA"/>
    <property type="match status" value="1"/>
</dbReference>
<evidence type="ECO:0000256" key="2">
    <source>
        <dbReference type="ARBA" id="ARBA00022448"/>
    </source>
</evidence>
<dbReference type="InterPro" id="IPR008995">
    <property type="entry name" value="Mo/tungstate-bd_C_term_dom"/>
</dbReference>
<dbReference type="InterPro" id="IPR017871">
    <property type="entry name" value="ABC_transporter-like_CS"/>
</dbReference>
<accession>A0ABY7BUU7</accession>
<evidence type="ECO:0000313" key="7">
    <source>
        <dbReference type="Proteomes" id="UP001164020"/>
    </source>
</evidence>
<evidence type="ECO:0000256" key="4">
    <source>
        <dbReference type="ARBA" id="ARBA00022840"/>
    </source>
</evidence>
<dbReference type="Gene3D" id="2.40.50.100">
    <property type="match status" value="1"/>
</dbReference>
<dbReference type="SUPFAM" id="SSF50331">
    <property type="entry name" value="MOP-like"/>
    <property type="match status" value="1"/>
</dbReference>
<dbReference type="SMART" id="SM00382">
    <property type="entry name" value="AAA"/>
    <property type="match status" value="1"/>
</dbReference>
<dbReference type="Gene3D" id="3.40.50.300">
    <property type="entry name" value="P-loop containing nucleotide triphosphate hydrolases"/>
    <property type="match status" value="1"/>
</dbReference>
<comment type="similarity">
    <text evidence="1">Belongs to the ABC transporter superfamily.</text>
</comment>
<evidence type="ECO:0000259" key="5">
    <source>
        <dbReference type="PROSITE" id="PS50893"/>
    </source>
</evidence>
<protein>
    <submittedName>
        <fullName evidence="6">ABC transporter ATP-binding protein</fullName>
    </submittedName>
</protein>
<dbReference type="Pfam" id="PF08402">
    <property type="entry name" value="TOBE_2"/>
    <property type="match status" value="1"/>
</dbReference>
<dbReference type="SUPFAM" id="SSF52540">
    <property type="entry name" value="P-loop containing nucleoside triphosphate hydrolases"/>
    <property type="match status" value="1"/>
</dbReference>